<dbReference type="SUPFAM" id="SSF46955">
    <property type="entry name" value="Putative DNA-binding domain"/>
    <property type="match status" value="1"/>
</dbReference>
<dbReference type="SMART" id="SM00422">
    <property type="entry name" value="HTH_MERR"/>
    <property type="match status" value="1"/>
</dbReference>
<dbReference type="AlphaFoldDB" id="A0A4P7D4F4"/>
<feature type="domain" description="HTH merR-type" evidence="1">
    <location>
        <begin position="3"/>
        <end position="48"/>
    </location>
</feature>
<protein>
    <submittedName>
        <fullName evidence="2">MerR family DNA-binding transcriptional regulator</fullName>
    </submittedName>
</protein>
<dbReference type="PROSITE" id="PS50937">
    <property type="entry name" value="HTH_MERR_2"/>
    <property type="match status" value="1"/>
</dbReference>
<dbReference type="GO" id="GO:0006355">
    <property type="term" value="P:regulation of DNA-templated transcription"/>
    <property type="evidence" value="ECO:0007669"/>
    <property type="project" value="InterPro"/>
</dbReference>
<evidence type="ECO:0000259" key="1">
    <source>
        <dbReference type="PROSITE" id="PS50937"/>
    </source>
</evidence>
<accession>A0A4P7D4F4</accession>
<dbReference type="RefSeq" id="WP_134759289.1">
    <property type="nucleotide sequence ID" value="NZ_CP038151.1"/>
</dbReference>
<dbReference type="GO" id="GO:0003677">
    <property type="term" value="F:DNA binding"/>
    <property type="evidence" value="ECO:0007669"/>
    <property type="project" value="UniProtKB-KW"/>
</dbReference>
<evidence type="ECO:0000313" key="2">
    <source>
        <dbReference type="EMBL" id="QBR03661.1"/>
    </source>
</evidence>
<sequence>MRLLSIGEPAAELGVAVAILRRWHRQGLFVSFSRTVGGHRRYQRDTVRAALGAEPAATGKTVCYARDERLSQQLMAAQRSMRHD</sequence>
<name>A0A4P7D4F4_9BURK</name>
<dbReference type="InterPro" id="IPR000551">
    <property type="entry name" value="MerR-type_HTH_dom"/>
</dbReference>
<dbReference type="Gene3D" id="1.10.1660.10">
    <property type="match status" value="1"/>
</dbReference>
<dbReference type="Proteomes" id="UP000295727">
    <property type="component" value="Chromosome 4"/>
</dbReference>
<keyword evidence="2" id="KW-0238">DNA-binding</keyword>
<dbReference type="OrthoDB" id="5319803at2"/>
<keyword evidence="3" id="KW-1185">Reference proteome</keyword>
<dbReference type="EMBL" id="CP038151">
    <property type="protein sequence ID" value="QBR03661.1"/>
    <property type="molecule type" value="Genomic_DNA"/>
</dbReference>
<dbReference type="InterPro" id="IPR009061">
    <property type="entry name" value="DNA-bd_dom_put_sf"/>
</dbReference>
<evidence type="ECO:0000313" key="3">
    <source>
        <dbReference type="Proteomes" id="UP000295727"/>
    </source>
</evidence>
<reference evidence="2 3" key="1">
    <citation type="submission" date="2019-03" db="EMBL/GenBank/DDBJ databases">
        <title>Paraburkholderia sp. 7MH5, isolated from subtropical forest soil.</title>
        <authorList>
            <person name="Gao Z.-H."/>
            <person name="Qiu L.-H."/>
        </authorList>
    </citation>
    <scope>NUCLEOTIDE SEQUENCE [LARGE SCALE GENOMIC DNA]</scope>
    <source>
        <strain evidence="2 3">7MH5</strain>
    </source>
</reference>
<dbReference type="KEGG" id="ppai:E1956_41885"/>
<proteinExistence type="predicted"/>
<gene>
    <name evidence="2" type="ORF">E1956_41885</name>
</gene>
<dbReference type="Pfam" id="PF00376">
    <property type="entry name" value="MerR"/>
    <property type="match status" value="1"/>
</dbReference>
<organism evidence="2 3">
    <name type="scientific">Paraburkholderia pallida</name>
    <dbReference type="NCBI Taxonomy" id="2547399"/>
    <lineage>
        <taxon>Bacteria</taxon>
        <taxon>Pseudomonadati</taxon>
        <taxon>Pseudomonadota</taxon>
        <taxon>Betaproteobacteria</taxon>
        <taxon>Burkholderiales</taxon>
        <taxon>Burkholderiaceae</taxon>
        <taxon>Paraburkholderia</taxon>
    </lineage>
</organism>